<comment type="caution">
    <text evidence="3">The sequence shown here is derived from an EMBL/GenBank/DDBJ whole genome shotgun (WGS) entry which is preliminary data.</text>
</comment>
<dbReference type="AlphaFoldDB" id="A0A5J5DUC8"/>
<dbReference type="OrthoDB" id="9789875at2"/>
<dbReference type="EMBL" id="RZNZ01000011">
    <property type="protein sequence ID" value="KAA8819260.1"/>
    <property type="molecule type" value="Genomic_DNA"/>
</dbReference>
<evidence type="ECO:0000313" key="5">
    <source>
        <dbReference type="Proteomes" id="UP000374630"/>
    </source>
</evidence>
<dbReference type="Proteomes" id="UP000374630">
    <property type="component" value="Unassembled WGS sequence"/>
</dbReference>
<protein>
    <submittedName>
        <fullName evidence="3">DUF2183 domain-containing protein</fullName>
    </submittedName>
</protein>
<accession>A0A5J5DUC8</accession>
<dbReference type="GO" id="GO:0008195">
    <property type="term" value="F:phosphatidate phosphatase activity"/>
    <property type="evidence" value="ECO:0007669"/>
    <property type="project" value="InterPro"/>
</dbReference>
<evidence type="ECO:0000259" key="1">
    <source>
        <dbReference type="Pfam" id="PF09949"/>
    </source>
</evidence>
<dbReference type="Pfam" id="PF09949">
    <property type="entry name" value="APP1_cat"/>
    <property type="match status" value="1"/>
</dbReference>
<gene>
    <name evidence="3" type="ORF">EM848_06550</name>
    <name evidence="2" type="ORF">EMO90_08420</name>
</gene>
<reference evidence="4 5" key="1">
    <citation type="journal article" date="2019" name="Syst. Appl. Microbiol.">
        <title>Characterization of Bifidobacterium species in feaces of the Egyptian fruit bat: Description of B. vespertilionis sp. nov. and B. rousetti sp. nov.</title>
        <authorList>
            <person name="Modesto M."/>
            <person name="Satti M."/>
            <person name="Watanabe K."/>
            <person name="Puglisi E."/>
            <person name="Morelli L."/>
            <person name="Huang C.-H."/>
            <person name="Liou J.-S."/>
            <person name="Miyashita M."/>
            <person name="Tamura T."/>
            <person name="Saito S."/>
            <person name="Mori K."/>
            <person name="Huang L."/>
            <person name="Sciavilla P."/>
            <person name="Sandri C."/>
            <person name="Spiezio C."/>
            <person name="Vitali F."/>
            <person name="Cavalieri D."/>
            <person name="Perpetuini G."/>
            <person name="Tofalo R."/>
            <person name="Bonetti A."/>
            <person name="Arita M."/>
            <person name="Mattarelli P."/>
        </authorList>
    </citation>
    <scope>NUCLEOTIDE SEQUENCE [LARGE SCALE GENOMIC DNA]</scope>
    <source>
        <strain evidence="2 5">RST16</strain>
        <strain evidence="3 4">RST8</strain>
    </source>
</reference>
<dbReference type="PANTHER" id="PTHR28208">
    <property type="entry name" value="PHOSPHATIDATE PHOSPHATASE APP1"/>
    <property type="match status" value="1"/>
</dbReference>
<evidence type="ECO:0000313" key="2">
    <source>
        <dbReference type="EMBL" id="KAA8819260.1"/>
    </source>
</evidence>
<dbReference type="EMBL" id="RZOA01000011">
    <property type="protein sequence ID" value="KAA8823168.1"/>
    <property type="molecule type" value="Genomic_DNA"/>
</dbReference>
<name>A0A5J5DUC8_9BIFI</name>
<dbReference type="PANTHER" id="PTHR28208:SF3">
    <property type="entry name" value="PHOSPHATIDATE PHOSPHATASE APP1"/>
    <property type="match status" value="1"/>
</dbReference>
<feature type="domain" description="Phosphatidate phosphatase APP1 catalytic" evidence="1">
    <location>
        <begin position="198"/>
        <end position="349"/>
    </location>
</feature>
<proteinExistence type="predicted"/>
<evidence type="ECO:0000313" key="3">
    <source>
        <dbReference type="EMBL" id="KAA8823168.1"/>
    </source>
</evidence>
<organism evidence="3 4">
    <name type="scientific">Bifidobacterium vespertilionis</name>
    <dbReference type="NCBI Taxonomy" id="2562524"/>
    <lineage>
        <taxon>Bacteria</taxon>
        <taxon>Bacillati</taxon>
        <taxon>Actinomycetota</taxon>
        <taxon>Actinomycetes</taxon>
        <taxon>Bifidobacteriales</taxon>
        <taxon>Bifidobacteriaceae</taxon>
        <taxon>Bifidobacterium</taxon>
    </lineage>
</organism>
<dbReference type="Proteomes" id="UP000345527">
    <property type="component" value="Unassembled WGS sequence"/>
</dbReference>
<dbReference type="InterPro" id="IPR019236">
    <property type="entry name" value="APP1_cat"/>
</dbReference>
<evidence type="ECO:0000313" key="4">
    <source>
        <dbReference type="Proteomes" id="UP000345527"/>
    </source>
</evidence>
<dbReference type="RefSeq" id="WP_150354135.1">
    <property type="nucleotide sequence ID" value="NZ_RZNZ01000011.1"/>
</dbReference>
<sequence>MSNRDQKREQRPKPIRARRTTTIVDAVSWRERIENKPILTRAVRRVVTRGFGVWSALSTLFTRQLGWYPRVEPYVGYGTESYSRLICRTVRAPENGEAGVLMRGIRGMLTVPAPRTQVRITVDRRPLETVQVGVSEVYDAVDPSKDQPSSFAISDDAGYLDLVAEHHMSPGVHQVTYSVERRRDVAAPLFTIPSEAQVGIISDVDDTIMVTQAPTLWKAAYNLLFLNPRKRAVVPGMNVLYSKIADLFPDAPFFYLSTSPWNVETSIRHFIRYQGYPEGPLLLRDLDPRPKTFIPTGVQHKLEFAEQLMADFPHMRFILIGDDGQKDPTTYATIAKRYPGRVICIAIRQLTPREASVMPMQIAGMTTTQPIPVTDVPVFMGPTGSNLMRTMLPFLKHNV</sequence>
<dbReference type="InterPro" id="IPR052935">
    <property type="entry name" value="Mg2+_PAP"/>
</dbReference>
<keyword evidence="5" id="KW-1185">Reference proteome</keyword>